<dbReference type="STRING" id="946122.A0A0C2WI97"/>
<feature type="repeat" description="WD" evidence="3">
    <location>
        <begin position="776"/>
        <end position="816"/>
    </location>
</feature>
<keyword evidence="6" id="KW-1185">Reference proteome</keyword>
<feature type="domain" description="NACHT" evidence="4">
    <location>
        <begin position="65"/>
        <end position="211"/>
    </location>
</feature>
<keyword evidence="2" id="KW-0677">Repeat</keyword>
<dbReference type="PANTHER" id="PTHR19848:SF8">
    <property type="entry name" value="F-BOX AND WD REPEAT DOMAIN CONTAINING 7"/>
    <property type="match status" value="1"/>
</dbReference>
<dbReference type="Gene3D" id="2.130.10.10">
    <property type="entry name" value="YVTN repeat-like/Quinoprotein amine dehydrogenase"/>
    <property type="match status" value="2"/>
</dbReference>
<evidence type="ECO:0000259" key="4">
    <source>
        <dbReference type="PROSITE" id="PS50837"/>
    </source>
</evidence>
<dbReference type="InterPro" id="IPR001680">
    <property type="entry name" value="WD40_rpt"/>
</dbReference>
<dbReference type="SMART" id="SM00320">
    <property type="entry name" value="WD40"/>
    <property type="match status" value="6"/>
</dbReference>
<evidence type="ECO:0000313" key="6">
    <source>
        <dbReference type="Proteomes" id="UP000054549"/>
    </source>
</evidence>
<dbReference type="InterPro" id="IPR036322">
    <property type="entry name" value="WD40_repeat_dom_sf"/>
</dbReference>
<dbReference type="InParanoid" id="A0A0C2WI97"/>
<dbReference type="PANTHER" id="PTHR19848">
    <property type="entry name" value="WD40 REPEAT PROTEIN"/>
    <property type="match status" value="1"/>
</dbReference>
<dbReference type="Pfam" id="PF00400">
    <property type="entry name" value="WD40"/>
    <property type="match status" value="3"/>
</dbReference>
<evidence type="ECO:0000256" key="1">
    <source>
        <dbReference type="ARBA" id="ARBA00022574"/>
    </source>
</evidence>
<accession>A0A0C2WI97</accession>
<proteinExistence type="predicted"/>
<dbReference type="Gene3D" id="3.40.50.300">
    <property type="entry name" value="P-loop containing nucleotide triphosphate hydrolases"/>
    <property type="match status" value="1"/>
</dbReference>
<dbReference type="PROSITE" id="PS50837">
    <property type="entry name" value="NACHT"/>
    <property type="match status" value="1"/>
</dbReference>
<dbReference type="InterPro" id="IPR007111">
    <property type="entry name" value="NACHT_NTPase"/>
</dbReference>
<dbReference type="EMBL" id="KN818425">
    <property type="protein sequence ID" value="KIL56376.1"/>
    <property type="molecule type" value="Genomic_DNA"/>
</dbReference>
<feature type="non-terminal residue" evidence="5">
    <location>
        <position position="883"/>
    </location>
</feature>
<sequence>MVLAKGSQAYSLHCNHISGCVSCPRAQASRKDYETKNESGPCFPGTREALLREMMDWMTEPGGSKMYVLSGLTGIGKSTVVYTLATQAAELGLLGASIFFSRDEADRRSAKRFFSTIAYQLCAYDKTFFKAIGDTLLAGLGSAATTKTPQLQALILLDALRTTVQSCSQPILIVVDALDECDEEDTFSVLTGLSQLVRDLPSFKVILSTRPQPYLDQFLNNQGGHKFFRLQDIEDKVVDGDIRLYLQHNLSLEQVQRRYPNRQWCASDEEIDSLVRAAGRLFIIASTAVRYIFDKSASNPAAQMQTLRRAFSQDHTPVTPFKDIDHFYTIILRNVVPENCDDDGIVSRYQSVVGTIISVQRPLPVSTLAHFIDVDVEEIHAVLDRLQSVILLGSDDVPRTYHISLPDYLTDQARCKDPRLRIDTRIRHTQIAIRCFQIMNIRLKYNISGLGDPARFMSNKYGLKEDGITDEQLQEKIPQQLRYACVHWVNHFEVANNEDADLMNGLAKFVDDHLLHWLEVLSLIGNLDLAHRAIRVTQTSTSSDLCQLLLDALRFISKFYELIERSALHTYHSALPFTPTDSLLYRRYIKEARHNICSIEDGLEKWDVLVANLNHGEQVGVVKFSVDSTLFVSCSKGKSKIWDATTGTPISTIPGHRLWHSFEFSGDGSRIVSVSSYNRLTLWNSESGGLIGDVTYDTGLGVLAISTNGSLLATADHNRVKLWSENRGHLAESNRNATIVTALTLSRDCSRLACGFKDGTVELWGTSPTKQRIASHQAHTEMIQAFGFGPGGELFAAGSDGTITLWNGKDGSLVATLIVPSGLQAVALSDSGLVAAGNGSHDVTLWSLHTLKLIHTFKKHGDKVSIAENSAVIAVSRDNIVSL</sequence>
<dbReference type="Proteomes" id="UP000054549">
    <property type="component" value="Unassembled WGS sequence"/>
</dbReference>
<evidence type="ECO:0000256" key="2">
    <source>
        <dbReference type="ARBA" id="ARBA00022737"/>
    </source>
</evidence>
<evidence type="ECO:0000256" key="3">
    <source>
        <dbReference type="PROSITE-ProRule" id="PRU00221"/>
    </source>
</evidence>
<dbReference type="OrthoDB" id="163438at2759"/>
<dbReference type="SUPFAM" id="SSF50978">
    <property type="entry name" value="WD40 repeat-like"/>
    <property type="match status" value="1"/>
</dbReference>
<keyword evidence="1 3" id="KW-0853">WD repeat</keyword>
<evidence type="ECO:0000313" key="5">
    <source>
        <dbReference type="EMBL" id="KIL56376.1"/>
    </source>
</evidence>
<reference evidence="5 6" key="1">
    <citation type="submission" date="2014-04" db="EMBL/GenBank/DDBJ databases">
        <title>Evolutionary Origins and Diversification of the Mycorrhizal Mutualists.</title>
        <authorList>
            <consortium name="DOE Joint Genome Institute"/>
            <consortium name="Mycorrhizal Genomics Consortium"/>
            <person name="Kohler A."/>
            <person name="Kuo A."/>
            <person name="Nagy L.G."/>
            <person name="Floudas D."/>
            <person name="Copeland A."/>
            <person name="Barry K.W."/>
            <person name="Cichocki N."/>
            <person name="Veneault-Fourrey C."/>
            <person name="LaButti K."/>
            <person name="Lindquist E.A."/>
            <person name="Lipzen A."/>
            <person name="Lundell T."/>
            <person name="Morin E."/>
            <person name="Murat C."/>
            <person name="Riley R."/>
            <person name="Ohm R."/>
            <person name="Sun H."/>
            <person name="Tunlid A."/>
            <person name="Henrissat B."/>
            <person name="Grigoriev I.V."/>
            <person name="Hibbett D.S."/>
            <person name="Martin F."/>
        </authorList>
    </citation>
    <scope>NUCLEOTIDE SEQUENCE [LARGE SCALE GENOMIC DNA]</scope>
    <source>
        <strain evidence="5 6">Koide BX008</strain>
    </source>
</reference>
<dbReference type="PROSITE" id="PS50082">
    <property type="entry name" value="WD_REPEATS_2"/>
    <property type="match status" value="1"/>
</dbReference>
<organism evidence="5 6">
    <name type="scientific">Amanita muscaria (strain Koide BX008)</name>
    <dbReference type="NCBI Taxonomy" id="946122"/>
    <lineage>
        <taxon>Eukaryota</taxon>
        <taxon>Fungi</taxon>
        <taxon>Dikarya</taxon>
        <taxon>Basidiomycota</taxon>
        <taxon>Agaricomycotina</taxon>
        <taxon>Agaricomycetes</taxon>
        <taxon>Agaricomycetidae</taxon>
        <taxon>Agaricales</taxon>
        <taxon>Pluteineae</taxon>
        <taxon>Amanitaceae</taxon>
        <taxon>Amanita</taxon>
    </lineage>
</organism>
<gene>
    <name evidence="5" type="ORF">M378DRAFT_89420</name>
</gene>
<dbReference type="InterPro" id="IPR027417">
    <property type="entry name" value="P-loop_NTPase"/>
</dbReference>
<dbReference type="SUPFAM" id="SSF52540">
    <property type="entry name" value="P-loop containing nucleoside triphosphate hydrolases"/>
    <property type="match status" value="1"/>
</dbReference>
<dbReference type="AlphaFoldDB" id="A0A0C2WI97"/>
<dbReference type="InterPro" id="IPR056884">
    <property type="entry name" value="NPHP3-like_N"/>
</dbReference>
<dbReference type="HOGENOM" id="CLU_000288_6_0_1"/>
<dbReference type="Pfam" id="PF24883">
    <property type="entry name" value="NPHP3_N"/>
    <property type="match status" value="1"/>
</dbReference>
<dbReference type="InterPro" id="IPR015943">
    <property type="entry name" value="WD40/YVTN_repeat-like_dom_sf"/>
</dbReference>
<protein>
    <recommendedName>
        <fullName evidence="4">NACHT domain-containing protein</fullName>
    </recommendedName>
</protein>
<name>A0A0C2WI97_AMAMK</name>